<name>A0A0F9CFJ6_9ZZZZ</name>
<dbReference type="EMBL" id="LAZR01033418">
    <property type="protein sequence ID" value="KKL48143.1"/>
    <property type="molecule type" value="Genomic_DNA"/>
</dbReference>
<dbReference type="AlphaFoldDB" id="A0A0F9CFJ6"/>
<accession>A0A0F9CFJ6</accession>
<dbReference type="GO" id="GO:0044423">
    <property type="term" value="C:virion component"/>
    <property type="evidence" value="ECO:0007669"/>
    <property type="project" value="UniProtKB-KW"/>
</dbReference>
<gene>
    <name evidence="4" type="ORF">LCGC14_2328490</name>
</gene>
<dbReference type="Gene3D" id="3.30.2400.10">
    <property type="entry name" value="Major capsid protein gp5"/>
    <property type="match status" value="1"/>
</dbReference>
<evidence type="ECO:0000256" key="2">
    <source>
        <dbReference type="ARBA" id="ARBA00022844"/>
    </source>
</evidence>
<dbReference type="SUPFAM" id="SSF56563">
    <property type="entry name" value="Major capsid protein gp5"/>
    <property type="match status" value="1"/>
</dbReference>
<sequence length="423" mass="45498">MSKMREMYDEAAQLLTKARNLLEDGGNLTDQQKEEINRWISQSDEIRQKAEQLTKIADAELEIIAAEEQETLDKNKDDDESKAKDANFPSFSDFLMSIARLRKGQGYDERLVGLEQKDLAGEQGTLGGFTIAPDFRAEVLSARAEGAIVRSRARIVPMGSRTVEFPAVDVSGGATGVSAFFGGVTVAYTDENVNINESQPTFKAIELHLRELAGYAEIPNGLLRDSAISLEAFLSGPGSFGGALGWQEDFDFLNGNGVGKPLGVLNADALDSVTRAVANEVNIADVVNMKSNMLMTGGGSPIWVINQSVMPQLYQMESSGGGQTWIANLGGAGPETLLGWPIIWTEKLPVLGTASDIMLIDFSAYLLGDGQSVTIDIDTSFKFQANQTAFRIVEAIDGQPWINAVITLADGSTTVSPFVSLAA</sequence>
<dbReference type="NCBIfam" id="TIGR01554">
    <property type="entry name" value="major_cap_HK97"/>
    <property type="match status" value="1"/>
</dbReference>
<dbReference type="Gene3D" id="3.30.2320.10">
    <property type="entry name" value="hypothetical protein PF0899 domain"/>
    <property type="match status" value="1"/>
</dbReference>
<keyword evidence="2" id="KW-0946">Virion</keyword>
<protein>
    <recommendedName>
        <fullName evidence="3">Phage capsid-like C-terminal domain-containing protein</fullName>
    </recommendedName>
</protein>
<feature type="domain" description="Phage capsid-like C-terminal" evidence="3">
    <location>
        <begin position="127"/>
        <end position="402"/>
    </location>
</feature>
<dbReference type="Pfam" id="PF05065">
    <property type="entry name" value="Phage_capsid"/>
    <property type="match status" value="1"/>
</dbReference>
<organism evidence="4">
    <name type="scientific">marine sediment metagenome</name>
    <dbReference type="NCBI Taxonomy" id="412755"/>
    <lineage>
        <taxon>unclassified sequences</taxon>
        <taxon>metagenomes</taxon>
        <taxon>ecological metagenomes</taxon>
    </lineage>
</organism>
<dbReference type="InterPro" id="IPR054612">
    <property type="entry name" value="Phage_capsid-like_C"/>
</dbReference>
<dbReference type="InterPro" id="IPR024455">
    <property type="entry name" value="Phage_capsid"/>
</dbReference>
<evidence type="ECO:0000256" key="1">
    <source>
        <dbReference type="ARBA" id="ARBA00004328"/>
    </source>
</evidence>
<evidence type="ECO:0000259" key="3">
    <source>
        <dbReference type="Pfam" id="PF05065"/>
    </source>
</evidence>
<comment type="subcellular location">
    <subcellularLocation>
        <location evidence="1">Virion</location>
    </subcellularLocation>
</comment>
<proteinExistence type="predicted"/>
<comment type="caution">
    <text evidence="4">The sequence shown here is derived from an EMBL/GenBank/DDBJ whole genome shotgun (WGS) entry which is preliminary data.</text>
</comment>
<reference evidence="4" key="1">
    <citation type="journal article" date="2015" name="Nature">
        <title>Complex archaea that bridge the gap between prokaryotes and eukaryotes.</title>
        <authorList>
            <person name="Spang A."/>
            <person name="Saw J.H."/>
            <person name="Jorgensen S.L."/>
            <person name="Zaremba-Niedzwiedzka K."/>
            <person name="Martijn J."/>
            <person name="Lind A.E."/>
            <person name="van Eijk R."/>
            <person name="Schleper C."/>
            <person name="Guy L."/>
            <person name="Ettema T.J."/>
        </authorList>
    </citation>
    <scope>NUCLEOTIDE SEQUENCE</scope>
</reference>
<evidence type="ECO:0000313" key="4">
    <source>
        <dbReference type="EMBL" id="KKL48143.1"/>
    </source>
</evidence>